<dbReference type="VEuPathDB" id="VectorBase:GAUT011074"/>
<proteinExistence type="predicted"/>
<dbReference type="AlphaFoldDB" id="A0A1A9UPA7"/>
<reference evidence="1" key="1">
    <citation type="submission" date="2020-05" db="UniProtKB">
        <authorList>
            <consortium name="EnsemblMetazoa"/>
        </authorList>
    </citation>
    <scope>IDENTIFICATION</scope>
    <source>
        <strain evidence="1">TTRI</strain>
    </source>
</reference>
<sequence>MKLFLDYSPNPRNMLSNETCFLWDNRSLLKAQVIKRRVDRVHIASPGETLITTPYSDIENIFYFPYYFIYVTNFYEEVVAEALGQNDATGTRGCRQLTNKS</sequence>
<evidence type="ECO:0000313" key="2">
    <source>
        <dbReference type="Proteomes" id="UP000078200"/>
    </source>
</evidence>
<keyword evidence="2" id="KW-1185">Reference proteome</keyword>
<organism evidence="1 2">
    <name type="scientific">Glossina austeni</name>
    <name type="common">Savannah tsetse fly</name>
    <dbReference type="NCBI Taxonomy" id="7395"/>
    <lineage>
        <taxon>Eukaryota</taxon>
        <taxon>Metazoa</taxon>
        <taxon>Ecdysozoa</taxon>
        <taxon>Arthropoda</taxon>
        <taxon>Hexapoda</taxon>
        <taxon>Insecta</taxon>
        <taxon>Pterygota</taxon>
        <taxon>Neoptera</taxon>
        <taxon>Endopterygota</taxon>
        <taxon>Diptera</taxon>
        <taxon>Brachycera</taxon>
        <taxon>Muscomorpha</taxon>
        <taxon>Hippoboscoidea</taxon>
        <taxon>Glossinidae</taxon>
        <taxon>Glossina</taxon>
    </lineage>
</organism>
<dbReference type="EnsemblMetazoa" id="GAUT011074-RA">
    <property type="protein sequence ID" value="GAUT011074-PA"/>
    <property type="gene ID" value="GAUT011074"/>
</dbReference>
<dbReference type="Proteomes" id="UP000078200">
    <property type="component" value="Unassembled WGS sequence"/>
</dbReference>
<name>A0A1A9UPA7_GLOAU</name>
<accession>A0A1A9UPA7</accession>
<evidence type="ECO:0000313" key="1">
    <source>
        <dbReference type="EnsemblMetazoa" id="GAUT011074-PA"/>
    </source>
</evidence>
<protein>
    <submittedName>
        <fullName evidence="1">Uncharacterized protein</fullName>
    </submittedName>
</protein>